<dbReference type="EMBL" id="JANFQO010000023">
    <property type="protein sequence ID" value="MCQ4167003.1"/>
    <property type="molecule type" value="Genomic_DNA"/>
</dbReference>
<dbReference type="RefSeq" id="WP_255916191.1">
    <property type="nucleotide sequence ID" value="NZ_JANFQO010000023.1"/>
</dbReference>
<dbReference type="SUPFAM" id="SSF47226">
    <property type="entry name" value="Histidine-containing phosphotransfer domain, HPT domain"/>
    <property type="match status" value="1"/>
</dbReference>
<dbReference type="Gene3D" id="1.20.120.160">
    <property type="entry name" value="HPT domain"/>
    <property type="match status" value="1"/>
</dbReference>
<protein>
    <submittedName>
        <fullName evidence="1">Hpt domain-containing protein</fullName>
    </submittedName>
</protein>
<dbReference type="InterPro" id="IPR036641">
    <property type="entry name" value="HPT_dom_sf"/>
</dbReference>
<dbReference type="Proteomes" id="UP001165498">
    <property type="component" value="Unassembled WGS sequence"/>
</dbReference>
<evidence type="ECO:0000313" key="2">
    <source>
        <dbReference type="Proteomes" id="UP001165498"/>
    </source>
</evidence>
<gene>
    <name evidence="1" type="ORF">NM961_19995</name>
</gene>
<comment type="caution">
    <text evidence="1">The sequence shown here is derived from an EMBL/GenBank/DDBJ whole genome shotgun (WGS) entry which is preliminary data.</text>
</comment>
<keyword evidence="2" id="KW-1185">Reference proteome</keyword>
<organism evidence="1 2">
    <name type="scientific">Tahibacter harae</name>
    <dbReference type="NCBI Taxonomy" id="2963937"/>
    <lineage>
        <taxon>Bacteria</taxon>
        <taxon>Pseudomonadati</taxon>
        <taxon>Pseudomonadota</taxon>
        <taxon>Gammaproteobacteria</taxon>
        <taxon>Lysobacterales</taxon>
        <taxon>Rhodanobacteraceae</taxon>
        <taxon>Tahibacter</taxon>
    </lineage>
</organism>
<evidence type="ECO:0000313" key="1">
    <source>
        <dbReference type="EMBL" id="MCQ4167003.1"/>
    </source>
</evidence>
<proteinExistence type="predicted"/>
<name>A0ABT1QXI2_9GAMM</name>
<sequence length="115" mass="12875">MDKLEELRLRYLHSLAQKGRDLQAQWQRLQAENQDRRPLLAELHQQVHRLSGSAPAYGFDDIGALARPVDLRIAEWLRGEHAGRENPDQLVQSLAAPVAALVQSLFDAAPAEPGH</sequence>
<accession>A0ABT1QXI2</accession>
<reference evidence="1" key="1">
    <citation type="submission" date="2022-07" db="EMBL/GenBank/DDBJ databases">
        <title>Tahibacter sp., a new gammaproteobacterium isolated from the silt sample collected at pig farm.</title>
        <authorList>
            <person name="Chen H."/>
        </authorList>
    </citation>
    <scope>NUCLEOTIDE SEQUENCE</scope>
    <source>
        <strain evidence="1">P2K</strain>
    </source>
</reference>